<dbReference type="AlphaFoldDB" id="A0A3Q9ESJ0"/>
<organism evidence="2 3">
    <name type="scientific">Streptomyces cyaneochromogenes</name>
    <dbReference type="NCBI Taxonomy" id="2496836"/>
    <lineage>
        <taxon>Bacteria</taxon>
        <taxon>Bacillati</taxon>
        <taxon>Actinomycetota</taxon>
        <taxon>Actinomycetes</taxon>
        <taxon>Kitasatosporales</taxon>
        <taxon>Streptomycetaceae</taxon>
        <taxon>Streptomyces</taxon>
    </lineage>
</organism>
<evidence type="ECO:0000313" key="3">
    <source>
        <dbReference type="Proteomes" id="UP000280298"/>
    </source>
</evidence>
<accession>A0A3Q9ESJ0</accession>
<keyword evidence="3" id="KW-1185">Reference proteome</keyword>
<feature type="region of interest" description="Disordered" evidence="1">
    <location>
        <begin position="588"/>
        <end position="620"/>
    </location>
</feature>
<dbReference type="KEGG" id="scya:EJ357_36440"/>
<gene>
    <name evidence="2" type="ORF">EJ357_36440</name>
</gene>
<dbReference type="EMBL" id="CP034539">
    <property type="protein sequence ID" value="AZQ38271.1"/>
    <property type="molecule type" value="Genomic_DNA"/>
</dbReference>
<reference evidence="2 3" key="1">
    <citation type="journal article" date="2019" name="Int. J. Syst. Evol. Microbiol.">
        <title>Streptomyces cyaneochromogenes sp. nov., a blue pigment-producing actinomycete from manganese-contaminated soil.</title>
        <authorList>
            <person name="Tang X."/>
            <person name="Zhao J."/>
            <person name="Li K."/>
            <person name="Chen Z."/>
            <person name="Sun Y."/>
            <person name="Gao J."/>
        </authorList>
    </citation>
    <scope>NUCLEOTIDE SEQUENCE [LARGE SCALE GENOMIC DNA]</scope>
    <source>
        <strain evidence="2 3">MK-45</strain>
    </source>
</reference>
<dbReference type="RefSeq" id="WP_126395929.1">
    <property type="nucleotide sequence ID" value="NZ_CP034539.1"/>
</dbReference>
<dbReference type="OrthoDB" id="4332701at2"/>
<proteinExistence type="predicted"/>
<sequence>MAGREFGHHLGLPRALSGLPLSPLVPGYAELATAQHAAGLRHLGAALLPPGGGGLRVLDGLYVPSGPRGRQRVDGTLLDDLARAATPTAPLAGLLAALHRSDPQAPRRVVLYQLIGLLQDRDRGERPRVAVELGVHPDEVAGLVAAARLRPALTRRQRDAAESLADAWARHRLHRVRALLERLPQDRTDPALDALRGSLSARLAVVEAALRAAREAEGRGDTERAGEELLGALHEAADDRRALRALVRHHGPGSGRHAPLHAELAPDHVELTWPETDADGNGDWLLLCLYRDEKGAPKVREVAGQGAGTARDTAVALGSAVRYAALPLRDGRVAGAPLVSRRVLVAPEVEGLTLTDGPERIEGTWRRPGGAAEVTVERTGPDGDVGQLPPRVDGFTATGLATGVHAFRVVCHYRAPGGALVPSPGVHATRTVHPWPEAVRTLTAHPDGTALRFGWTGARDTEVRLVRWPGEAPAPGSELRTDGLPARLDRPERAGVLDPPPAGFTRVAAVAVLGERALAGPAVDVEVLRPVTGLAAQRLPEGHAAVTLDWPDGVGHLLVSWEHLDGGAAGDAAGLLQAGGPDADSGLDTGIGSPASTGTATSVGTATSTGTATVTASGGRRTVTAHAYRRSGLRLPVGPGGVLIRASTAPQATGAVVVPAADAEVVLPPDTTIGYQLLRAPRRLLGRGRTLLRVTLTAPRGHMGLPEFVCVARSGTIRPRSATEGTTVLRVSGTDLARLGTVERELPAAPCPAPYTLRGFLLGEHAAAVRLEEPSPATLVVR</sequence>
<evidence type="ECO:0000313" key="2">
    <source>
        <dbReference type="EMBL" id="AZQ38271.1"/>
    </source>
</evidence>
<dbReference type="Proteomes" id="UP000280298">
    <property type="component" value="Chromosome"/>
</dbReference>
<evidence type="ECO:0008006" key="4">
    <source>
        <dbReference type="Google" id="ProtNLM"/>
    </source>
</evidence>
<feature type="compositionally biased region" description="Low complexity" evidence="1">
    <location>
        <begin position="588"/>
        <end position="619"/>
    </location>
</feature>
<protein>
    <recommendedName>
        <fullName evidence="4">LigA protein</fullName>
    </recommendedName>
</protein>
<name>A0A3Q9ESJ0_9ACTN</name>
<evidence type="ECO:0000256" key="1">
    <source>
        <dbReference type="SAM" id="MobiDB-lite"/>
    </source>
</evidence>